<accession>A0A4R6SP04</accession>
<reference evidence="1 2" key="1">
    <citation type="submission" date="2019-03" db="EMBL/GenBank/DDBJ databases">
        <title>Genomic Encyclopedia of Archaeal and Bacterial Type Strains, Phase II (KMG-II): from individual species to whole genera.</title>
        <authorList>
            <person name="Goeker M."/>
        </authorList>
    </citation>
    <scope>NUCLEOTIDE SEQUENCE [LARGE SCALE GENOMIC DNA]</scope>
    <source>
        <strain evidence="1 2">DSM 19035</strain>
    </source>
</reference>
<gene>
    <name evidence="1" type="ORF">ATK78_4569</name>
</gene>
<evidence type="ECO:0000313" key="1">
    <source>
        <dbReference type="EMBL" id="TDQ06188.1"/>
    </source>
</evidence>
<dbReference type="RefSeq" id="WP_133578355.1">
    <property type="nucleotide sequence ID" value="NZ_SNYC01000010.1"/>
</dbReference>
<organism evidence="1 2">
    <name type="scientific">Pedobacter metabolipauper</name>
    <dbReference type="NCBI Taxonomy" id="425513"/>
    <lineage>
        <taxon>Bacteria</taxon>
        <taxon>Pseudomonadati</taxon>
        <taxon>Bacteroidota</taxon>
        <taxon>Sphingobacteriia</taxon>
        <taxon>Sphingobacteriales</taxon>
        <taxon>Sphingobacteriaceae</taxon>
        <taxon>Pedobacter</taxon>
    </lineage>
</organism>
<evidence type="ECO:0000313" key="2">
    <source>
        <dbReference type="Proteomes" id="UP000295620"/>
    </source>
</evidence>
<dbReference type="Proteomes" id="UP000295620">
    <property type="component" value="Unassembled WGS sequence"/>
</dbReference>
<sequence>MPRPYKSYPLERAPAYFENDYRDVVKLLEEKLHNYIRLNSRLRSHIGNRRRFLENKHDAIHINLIEFSERYRVKFIDPNFEGYCLKFMELLRPVLLDFVKEIGYNARGFTYHFRLGPKLFERNQTVILLKEDHKY</sequence>
<dbReference type="AlphaFoldDB" id="A0A4R6SP04"/>
<protein>
    <submittedName>
        <fullName evidence="1">Uncharacterized protein</fullName>
    </submittedName>
</protein>
<name>A0A4R6SP04_9SPHI</name>
<dbReference type="EMBL" id="SNYC01000010">
    <property type="protein sequence ID" value="TDQ06188.1"/>
    <property type="molecule type" value="Genomic_DNA"/>
</dbReference>
<keyword evidence="2" id="KW-1185">Reference proteome</keyword>
<proteinExistence type="predicted"/>
<dbReference type="OrthoDB" id="770298at2"/>
<comment type="caution">
    <text evidence="1">The sequence shown here is derived from an EMBL/GenBank/DDBJ whole genome shotgun (WGS) entry which is preliminary data.</text>
</comment>